<evidence type="ECO:0000313" key="2">
    <source>
        <dbReference type="EMBL" id="XBV25311.1"/>
    </source>
</evidence>
<keyword evidence="1" id="KW-1133">Transmembrane helix</keyword>
<gene>
    <name evidence="2" type="ORF">ABN611_02595</name>
</gene>
<reference evidence="2" key="1">
    <citation type="submission" date="2024-06" db="EMBL/GenBank/DDBJ databases">
        <title>Kribbella sp. strain HUAS MG21 genome sequences.</title>
        <authorList>
            <person name="Mo P."/>
        </authorList>
    </citation>
    <scope>NUCLEOTIDE SEQUENCE</scope>
    <source>
        <strain evidence="2">HUAS MG21</strain>
    </source>
</reference>
<accession>A0AAU7TEZ3</accession>
<keyword evidence="1" id="KW-0472">Membrane</keyword>
<feature type="transmembrane region" description="Helical" evidence="1">
    <location>
        <begin position="46"/>
        <end position="70"/>
    </location>
</feature>
<dbReference type="RefSeq" id="WP_350278125.1">
    <property type="nucleotide sequence ID" value="NZ_CP158165.1"/>
</dbReference>
<sequence length="104" mass="10917">MSDSMTAGTRVAVAIGAIKWVLIAVAIVVAGVGVLRAVADGSEYDVVVGVVAVGGAVVWSLFVWVLFGWFEHTLTALIAIARNTGPRLPGSYDVPPAPYEQHRL</sequence>
<protein>
    <submittedName>
        <fullName evidence="2">Uncharacterized protein</fullName>
    </submittedName>
</protein>
<feature type="transmembrane region" description="Helical" evidence="1">
    <location>
        <begin position="12"/>
        <end position="34"/>
    </location>
</feature>
<name>A0AAU7TEZ3_9ACTN</name>
<dbReference type="EMBL" id="CP158165">
    <property type="protein sequence ID" value="XBV25311.1"/>
    <property type="molecule type" value="Genomic_DNA"/>
</dbReference>
<dbReference type="AlphaFoldDB" id="A0AAU7TEZ3"/>
<keyword evidence="1" id="KW-0812">Transmembrane</keyword>
<organism evidence="2">
    <name type="scientific">Kribbella sp. HUAS MG21</name>
    <dbReference type="NCBI Taxonomy" id="3160966"/>
    <lineage>
        <taxon>Bacteria</taxon>
        <taxon>Bacillati</taxon>
        <taxon>Actinomycetota</taxon>
        <taxon>Actinomycetes</taxon>
        <taxon>Propionibacteriales</taxon>
        <taxon>Kribbellaceae</taxon>
        <taxon>Kribbella</taxon>
    </lineage>
</organism>
<proteinExistence type="predicted"/>
<evidence type="ECO:0000256" key="1">
    <source>
        <dbReference type="SAM" id="Phobius"/>
    </source>
</evidence>